<evidence type="ECO:0000256" key="4">
    <source>
        <dbReference type="ARBA" id="ARBA00022525"/>
    </source>
</evidence>
<evidence type="ECO:0000313" key="11">
    <source>
        <dbReference type="EMBL" id="ADO34156.1"/>
    </source>
</evidence>
<evidence type="ECO:0000256" key="7">
    <source>
        <dbReference type="ARBA" id="ARBA00023157"/>
    </source>
</evidence>
<dbReference type="SMART" id="SM00097">
    <property type="entry name" value="WNT1"/>
    <property type="match status" value="1"/>
</dbReference>
<comment type="similarity">
    <text evidence="2 9">Belongs to the Wnt family.</text>
</comment>
<evidence type="ECO:0000256" key="1">
    <source>
        <dbReference type="ARBA" id="ARBA00004498"/>
    </source>
</evidence>
<keyword evidence="10" id="KW-0472">Membrane</keyword>
<dbReference type="CDD" id="cd13113">
    <property type="entry name" value="Wnt"/>
    <property type="match status" value="1"/>
</dbReference>
<evidence type="ECO:0000256" key="10">
    <source>
        <dbReference type="SAM" id="Phobius"/>
    </source>
</evidence>
<feature type="transmembrane region" description="Helical" evidence="10">
    <location>
        <begin position="7"/>
        <end position="26"/>
    </location>
</feature>
<protein>
    <recommendedName>
        <fullName evidence="9">Protein Wnt</fullName>
    </recommendedName>
</protein>
<dbReference type="InterPro" id="IPR043158">
    <property type="entry name" value="Wnt_C"/>
</dbReference>
<dbReference type="GO" id="GO:0005615">
    <property type="term" value="C:extracellular space"/>
    <property type="evidence" value="ECO:0007669"/>
    <property type="project" value="TreeGrafter"/>
</dbReference>
<evidence type="ECO:0000256" key="6">
    <source>
        <dbReference type="ARBA" id="ARBA00022687"/>
    </source>
</evidence>
<comment type="subcellular location">
    <subcellularLocation>
        <location evidence="1 9">Secreted</location>
        <location evidence="1 9">Extracellular space</location>
        <location evidence="1 9">Extracellular matrix</location>
    </subcellularLocation>
</comment>
<keyword evidence="3 9" id="KW-0217">Developmental protein</keyword>
<dbReference type="GO" id="GO:0005109">
    <property type="term" value="F:frizzled binding"/>
    <property type="evidence" value="ECO:0007669"/>
    <property type="project" value="TreeGrafter"/>
</dbReference>
<organism evidence="11">
    <name type="scientific">Mnemiopsis leidyi</name>
    <name type="common">Sea walnut</name>
    <name type="synonym">Warty comb jellyfish</name>
    <dbReference type="NCBI Taxonomy" id="27923"/>
    <lineage>
        <taxon>Eukaryota</taxon>
        <taxon>Metazoa</taxon>
        <taxon>Ctenophora</taxon>
        <taxon>Tentaculata</taxon>
        <taxon>Lobata</taxon>
        <taxon>Bolinopsidae</taxon>
        <taxon>Mnemiopsis</taxon>
    </lineage>
</organism>
<dbReference type="PANTHER" id="PTHR12027">
    <property type="entry name" value="WNT RELATED"/>
    <property type="match status" value="1"/>
</dbReference>
<dbReference type="Gene3D" id="3.30.2460.20">
    <property type="match status" value="1"/>
</dbReference>
<keyword evidence="7" id="KW-1015">Disulfide bond</keyword>
<dbReference type="GO" id="GO:0005125">
    <property type="term" value="F:cytokine activity"/>
    <property type="evidence" value="ECO:0007669"/>
    <property type="project" value="TreeGrafter"/>
</dbReference>
<keyword evidence="6 9" id="KW-0879">Wnt signaling pathway</keyword>
<dbReference type="AlphaFoldDB" id="E3UKC4"/>
<reference evidence="11" key="1">
    <citation type="submission" date="2010-06" db="EMBL/GenBank/DDBJ databases">
        <title>Genomic insights into Wnt signalling in an early diverging metazoan, the ctenophore Mnemiopsis leidyi.</title>
        <authorList>
            <person name="Pang K."/>
            <person name="Ryan J.F."/>
            <person name="Mullikin J.C."/>
            <person name="Baxevanis A.D."/>
            <person name="Martindale M.Q."/>
        </authorList>
    </citation>
    <scope>NUCLEOTIDE SEQUENCE</scope>
</reference>
<comment type="function">
    <text evidence="9">Ligand for members of the frizzled family of seven transmembrane receptors.</text>
</comment>
<evidence type="ECO:0000256" key="2">
    <source>
        <dbReference type="ARBA" id="ARBA00005683"/>
    </source>
</evidence>
<proteinExistence type="evidence at transcript level"/>
<keyword evidence="10" id="KW-1133">Transmembrane helix</keyword>
<evidence type="ECO:0000256" key="9">
    <source>
        <dbReference type="RuleBase" id="RU003500"/>
    </source>
</evidence>
<keyword evidence="4" id="KW-0964">Secreted</keyword>
<dbReference type="EMBL" id="HM448814">
    <property type="protein sequence ID" value="ADO34156.1"/>
    <property type="molecule type" value="mRNA"/>
</dbReference>
<accession>E3UKC4</accession>
<keyword evidence="10" id="KW-0812">Transmembrane</keyword>
<dbReference type="PANTHER" id="PTHR12027:SF91">
    <property type="entry name" value="PROTO-ONCOGENE WNT-1"/>
    <property type="match status" value="1"/>
</dbReference>
<dbReference type="InterPro" id="IPR005817">
    <property type="entry name" value="Wnt"/>
</dbReference>
<dbReference type="GO" id="GO:0045165">
    <property type="term" value="P:cell fate commitment"/>
    <property type="evidence" value="ECO:0007669"/>
    <property type="project" value="TreeGrafter"/>
</dbReference>
<dbReference type="GO" id="GO:0030182">
    <property type="term" value="P:neuron differentiation"/>
    <property type="evidence" value="ECO:0007669"/>
    <property type="project" value="TreeGrafter"/>
</dbReference>
<evidence type="ECO:0000256" key="5">
    <source>
        <dbReference type="ARBA" id="ARBA00022530"/>
    </source>
</evidence>
<sequence length="345" mass="38662">MSVRGILCCLLFVIYIQFSVGFWWYLGEKNIPSDCHDEKKLKLTADQKRECGERKFIRALSDGLSRGIAQCGKEFSKKRWNCHTDKEYPNLFGNIVNKDLSETGFIYALMSASAMVGVVEACSDGDIYMCGCRQMKDVADPQPGWTWGGCSDSIDNVVIDKTKRFVNSPHQGSTMPDRIKRHNNLAGSLALEKNMETVCKCQGLSGSCTVKTCYRRIPVMATIGRSLLTSYKYAERVLDTRHDGTWVLYDLQGVQPRDVDLIYMDSTNPDQFCEPNDAVGSVGTSGRLCNTASTDSDACANLCCGRGHTSLRKRVNYDCNCRFVYDHLEMKCSRCNTTVTETRCT</sequence>
<evidence type="ECO:0000256" key="3">
    <source>
        <dbReference type="ARBA" id="ARBA00022473"/>
    </source>
</evidence>
<keyword evidence="8" id="KW-0449">Lipoprotein</keyword>
<dbReference type="PRINTS" id="PR01349">
    <property type="entry name" value="WNTPROTEIN"/>
</dbReference>
<dbReference type="Pfam" id="PF00110">
    <property type="entry name" value="wnt"/>
    <property type="match status" value="1"/>
</dbReference>
<evidence type="ECO:0000256" key="8">
    <source>
        <dbReference type="ARBA" id="ARBA00023288"/>
    </source>
</evidence>
<keyword evidence="5" id="KW-0272">Extracellular matrix</keyword>
<dbReference type="GO" id="GO:0060070">
    <property type="term" value="P:canonical Wnt signaling pathway"/>
    <property type="evidence" value="ECO:0007669"/>
    <property type="project" value="TreeGrafter"/>
</dbReference>
<name>E3UKC4_MNELE</name>